<dbReference type="SMART" id="SM00382">
    <property type="entry name" value="AAA"/>
    <property type="match status" value="1"/>
</dbReference>
<keyword evidence="3" id="KW-0547">Nucleotide-binding</keyword>
<keyword evidence="4" id="KW-0067">ATP-binding</keyword>
<dbReference type="Pfam" id="PF00005">
    <property type="entry name" value="ABC_tran"/>
    <property type="match status" value="1"/>
</dbReference>
<reference evidence="7" key="1">
    <citation type="submission" date="2006-12" db="EMBL/GenBank/DDBJ databases">
        <title>Complete sequence of chromosome 1 of Verminephrobacter eiseniae EF01-2.</title>
        <authorList>
            <person name="Copeland A."/>
            <person name="Lucas S."/>
            <person name="Lapidus A."/>
            <person name="Barry K."/>
            <person name="Detter J.C."/>
            <person name="Glavina del Rio T."/>
            <person name="Dalin E."/>
            <person name="Tice H."/>
            <person name="Pitluck S."/>
            <person name="Chertkov O."/>
            <person name="Brettin T."/>
            <person name="Bruce D."/>
            <person name="Han C."/>
            <person name="Tapia R."/>
            <person name="Gilna P."/>
            <person name="Schmutz J."/>
            <person name="Larimer F."/>
            <person name="Land M."/>
            <person name="Hauser L."/>
            <person name="Kyrpides N."/>
            <person name="Kim E."/>
            <person name="Stahl D."/>
            <person name="Richardson P."/>
        </authorList>
    </citation>
    <scope>NUCLEOTIDE SEQUENCE [LARGE SCALE GENOMIC DNA]</scope>
    <source>
        <strain evidence="7">EF01-2</strain>
    </source>
</reference>
<evidence type="ECO:0000256" key="3">
    <source>
        <dbReference type="ARBA" id="ARBA00022741"/>
    </source>
</evidence>
<evidence type="ECO:0000259" key="5">
    <source>
        <dbReference type="PROSITE" id="PS50893"/>
    </source>
</evidence>
<dbReference type="PANTHER" id="PTHR45772:SF2">
    <property type="entry name" value="ABC TRANSPORTER ATP-BINDING PROTEIN"/>
    <property type="match status" value="1"/>
</dbReference>
<dbReference type="PANTHER" id="PTHR45772">
    <property type="entry name" value="CONSERVED COMPONENT OF ABC TRANSPORTER FOR NATURAL AMINO ACIDS-RELATED"/>
    <property type="match status" value="1"/>
</dbReference>
<keyword evidence="2" id="KW-0472">Membrane</keyword>
<organism evidence="6 7">
    <name type="scientific">Verminephrobacter eiseniae (strain EF01-2)</name>
    <dbReference type="NCBI Taxonomy" id="391735"/>
    <lineage>
        <taxon>Bacteria</taxon>
        <taxon>Pseudomonadati</taxon>
        <taxon>Pseudomonadota</taxon>
        <taxon>Betaproteobacteria</taxon>
        <taxon>Burkholderiales</taxon>
        <taxon>Comamonadaceae</taxon>
        <taxon>Verminephrobacter</taxon>
    </lineage>
</organism>
<evidence type="ECO:0000313" key="6">
    <source>
        <dbReference type="EMBL" id="ABM60305.1"/>
    </source>
</evidence>
<dbReference type="Pfam" id="PF12399">
    <property type="entry name" value="BCA_ABC_TP_C"/>
    <property type="match status" value="1"/>
</dbReference>
<name>A1WRP8_VEREI</name>
<dbReference type="InterPro" id="IPR027417">
    <property type="entry name" value="P-loop_NTPase"/>
</dbReference>
<gene>
    <name evidence="6" type="ordered locus">Veis_4607</name>
</gene>
<evidence type="ECO:0000256" key="4">
    <source>
        <dbReference type="ARBA" id="ARBA00022840"/>
    </source>
</evidence>
<dbReference type="InterPro" id="IPR051120">
    <property type="entry name" value="ABC_AA/LPS_Transport"/>
</dbReference>
<protein>
    <submittedName>
        <fullName evidence="6">ABC transporter related</fullName>
    </submittedName>
</protein>
<evidence type="ECO:0000256" key="1">
    <source>
        <dbReference type="ARBA" id="ARBA00022448"/>
    </source>
</evidence>
<sequence length="251" mass="27412">MSEPLLEIQGLRKQFGALRVTDDLHLQVRRDEVHALIGPNGAGKTTLIHQIAGTLASDAGTITLDTHDVTALPASARVQRGIARSYQITNVFRRLSVLDNVALAVQARRGHSFSFWRPVVRDTALRDEAAAVLDRLGLAEHALRSAQSLSYGDQRLLEVGIALATAPRMLLLDEPMAGMGPQESSRMVEMVERLRGHVAVLLVEHDMDAVFRLADRISVLVYGSVIATGTPQEIRCNPDVVQAYLGGEDIR</sequence>
<dbReference type="PROSITE" id="PS50893">
    <property type="entry name" value="ABC_TRANSPORTER_2"/>
    <property type="match status" value="1"/>
</dbReference>
<feature type="domain" description="ABC transporter" evidence="5">
    <location>
        <begin position="6"/>
        <end position="247"/>
    </location>
</feature>
<keyword evidence="2" id="KW-1003">Cell membrane</keyword>
<dbReference type="InterPro" id="IPR032823">
    <property type="entry name" value="BCA_ABC_TP_C"/>
</dbReference>
<dbReference type="RefSeq" id="WP_011812288.1">
    <property type="nucleotide sequence ID" value="NC_008786.1"/>
</dbReference>
<dbReference type="STRING" id="391735.Veis_4607"/>
<dbReference type="SUPFAM" id="SSF52540">
    <property type="entry name" value="P-loop containing nucleoside triphosphate hydrolases"/>
    <property type="match status" value="1"/>
</dbReference>
<dbReference type="EMBL" id="CP000542">
    <property type="protein sequence ID" value="ABM60305.1"/>
    <property type="molecule type" value="Genomic_DNA"/>
</dbReference>
<keyword evidence="7" id="KW-1185">Reference proteome</keyword>
<dbReference type="GeneID" id="76462898"/>
<dbReference type="KEGG" id="vei:Veis_4607"/>
<dbReference type="PROSITE" id="PS00211">
    <property type="entry name" value="ABC_TRANSPORTER_1"/>
    <property type="match status" value="1"/>
</dbReference>
<dbReference type="InterPro" id="IPR003439">
    <property type="entry name" value="ABC_transporter-like_ATP-bd"/>
</dbReference>
<proteinExistence type="predicted"/>
<dbReference type="Proteomes" id="UP000000374">
    <property type="component" value="Chromosome"/>
</dbReference>
<dbReference type="OrthoDB" id="9781337at2"/>
<dbReference type="Gene3D" id="3.40.50.300">
    <property type="entry name" value="P-loop containing nucleotide triphosphate hydrolases"/>
    <property type="match status" value="1"/>
</dbReference>
<keyword evidence="1" id="KW-0813">Transport</keyword>
<dbReference type="GO" id="GO:0005886">
    <property type="term" value="C:plasma membrane"/>
    <property type="evidence" value="ECO:0007669"/>
    <property type="project" value="TreeGrafter"/>
</dbReference>
<dbReference type="InterPro" id="IPR003593">
    <property type="entry name" value="AAA+_ATPase"/>
</dbReference>
<accession>A1WRP8</accession>
<dbReference type="CDD" id="cd03219">
    <property type="entry name" value="ABC_Mj1267_LivG_branched"/>
    <property type="match status" value="1"/>
</dbReference>
<dbReference type="eggNOG" id="COG0411">
    <property type="taxonomic scope" value="Bacteria"/>
</dbReference>
<dbReference type="InterPro" id="IPR017871">
    <property type="entry name" value="ABC_transporter-like_CS"/>
</dbReference>
<dbReference type="GO" id="GO:0005524">
    <property type="term" value="F:ATP binding"/>
    <property type="evidence" value="ECO:0007669"/>
    <property type="project" value="UniProtKB-KW"/>
</dbReference>
<evidence type="ECO:0000256" key="2">
    <source>
        <dbReference type="ARBA" id="ARBA00022475"/>
    </source>
</evidence>
<dbReference type="AlphaFoldDB" id="A1WRP8"/>
<dbReference type="HOGENOM" id="CLU_000604_1_2_4"/>
<evidence type="ECO:0000313" key="7">
    <source>
        <dbReference type="Proteomes" id="UP000000374"/>
    </source>
</evidence>
<dbReference type="GO" id="GO:0016887">
    <property type="term" value="F:ATP hydrolysis activity"/>
    <property type="evidence" value="ECO:0007669"/>
    <property type="project" value="InterPro"/>
</dbReference>